<feature type="compositionally biased region" description="Basic residues" evidence="1">
    <location>
        <begin position="1"/>
        <end position="12"/>
    </location>
</feature>
<reference evidence="2" key="1">
    <citation type="submission" date="2020-02" db="EMBL/GenBank/DDBJ databases">
        <authorList>
            <person name="Meier V. D."/>
        </authorList>
    </citation>
    <scope>NUCLEOTIDE SEQUENCE</scope>
    <source>
        <strain evidence="2">AVDCRST_MAG08</strain>
    </source>
</reference>
<organism evidence="2">
    <name type="scientific">uncultured Acetobacteraceae bacterium</name>
    <dbReference type="NCBI Taxonomy" id="169975"/>
    <lineage>
        <taxon>Bacteria</taxon>
        <taxon>Pseudomonadati</taxon>
        <taxon>Pseudomonadota</taxon>
        <taxon>Alphaproteobacteria</taxon>
        <taxon>Acetobacterales</taxon>
        <taxon>Acetobacteraceae</taxon>
        <taxon>environmental samples</taxon>
    </lineage>
</organism>
<name>A0A6J4HG20_9PROT</name>
<feature type="non-terminal residue" evidence="2">
    <location>
        <position position="129"/>
    </location>
</feature>
<sequence>ARRRGGAARRDRRPGQDLRALRLPAGRGAAAGGGLVRQPQARGTDLAGRGAEGAAAAAETRPPVAERRLLRPAAAGAARPRLGVRLRRGPDAGRAPVPHALRGRRVHPRGAGHPGGAQARRGGRDRHLG</sequence>
<feature type="compositionally biased region" description="Basic residues" evidence="1">
    <location>
        <begin position="101"/>
        <end position="110"/>
    </location>
</feature>
<feature type="region of interest" description="Disordered" evidence="1">
    <location>
        <begin position="1"/>
        <end position="129"/>
    </location>
</feature>
<gene>
    <name evidence="2" type="ORF">AVDCRST_MAG08-726</name>
</gene>
<evidence type="ECO:0000313" key="2">
    <source>
        <dbReference type="EMBL" id="CAA9223463.1"/>
    </source>
</evidence>
<feature type="non-terminal residue" evidence="2">
    <location>
        <position position="1"/>
    </location>
</feature>
<feature type="compositionally biased region" description="Low complexity" evidence="1">
    <location>
        <begin position="47"/>
        <end position="63"/>
    </location>
</feature>
<proteinExistence type="predicted"/>
<dbReference type="AlphaFoldDB" id="A0A6J4HG20"/>
<accession>A0A6J4HG20</accession>
<dbReference type="EMBL" id="CADCTG010000079">
    <property type="protein sequence ID" value="CAA9223463.1"/>
    <property type="molecule type" value="Genomic_DNA"/>
</dbReference>
<feature type="compositionally biased region" description="Low complexity" evidence="1">
    <location>
        <begin position="71"/>
        <end position="81"/>
    </location>
</feature>
<evidence type="ECO:0000256" key="1">
    <source>
        <dbReference type="SAM" id="MobiDB-lite"/>
    </source>
</evidence>
<protein>
    <submittedName>
        <fullName evidence="2">Integrase</fullName>
    </submittedName>
</protein>